<feature type="binding site" evidence="6">
    <location>
        <begin position="81"/>
        <end position="88"/>
    </location>
    <ligand>
        <name>ATP</name>
        <dbReference type="ChEBI" id="CHEBI:30616"/>
    </ligand>
</feature>
<dbReference type="Proteomes" id="UP001476247">
    <property type="component" value="Unassembled WGS sequence"/>
</dbReference>
<keyword evidence="2" id="KW-0963">Cytoplasm</keyword>
<dbReference type="PRINTS" id="PR00380">
    <property type="entry name" value="KINESINHEAVY"/>
</dbReference>
<dbReference type="InterPro" id="IPR036961">
    <property type="entry name" value="Kinesin_motor_dom_sf"/>
</dbReference>
<protein>
    <recommendedName>
        <fullName evidence="9">Kinesin motor domain-containing protein</fullName>
    </recommendedName>
</protein>
<reference evidence="10 11" key="1">
    <citation type="submission" date="2024-04" db="EMBL/GenBank/DDBJ databases">
        <title>genome sequences of Mucor flavus KT1a and Helicostylum pulchrum KT1b strains isolation_sourced from the surface of a dry-aged beef.</title>
        <authorList>
            <person name="Toyotome T."/>
            <person name="Hosono M."/>
            <person name="Torimaru M."/>
            <person name="Fukuda K."/>
            <person name="Mikami N."/>
        </authorList>
    </citation>
    <scope>NUCLEOTIDE SEQUENCE [LARGE SCALE GENOMIC DNA]</scope>
    <source>
        <strain evidence="10 11">KT1b</strain>
    </source>
</reference>
<evidence type="ECO:0000256" key="4">
    <source>
        <dbReference type="ARBA" id="ARBA00022840"/>
    </source>
</evidence>
<dbReference type="Pfam" id="PF00225">
    <property type="entry name" value="Kinesin"/>
    <property type="match status" value="1"/>
</dbReference>
<feature type="compositionally biased region" description="Basic residues" evidence="8">
    <location>
        <begin position="459"/>
        <end position="472"/>
    </location>
</feature>
<dbReference type="PANTHER" id="PTHR47969">
    <property type="entry name" value="CHROMOSOME-ASSOCIATED KINESIN KIF4A-RELATED"/>
    <property type="match status" value="1"/>
</dbReference>
<dbReference type="Gene3D" id="3.40.850.10">
    <property type="entry name" value="Kinesin motor domain"/>
    <property type="match status" value="1"/>
</dbReference>
<feature type="region of interest" description="Disordered" evidence="8">
    <location>
        <begin position="872"/>
        <end position="899"/>
    </location>
</feature>
<feature type="coiled-coil region" evidence="7">
    <location>
        <begin position="650"/>
        <end position="677"/>
    </location>
</feature>
<feature type="coiled-coil region" evidence="7">
    <location>
        <begin position="360"/>
        <end position="394"/>
    </location>
</feature>
<dbReference type="SUPFAM" id="SSF52540">
    <property type="entry name" value="P-loop containing nucleoside triphosphate hydrolases"/>
    <property type="match status" value="1"/>
</dbReference>
<comment type="subcellular location">
    <subcellularLocation>
        <location evidence="1">Cytoplasm</location>
    </subcellularLocation>
</comment>
<accession>A0ABP9YEE5</accession>
<feature type="coiled-coil region" evidence="7">
    <location>
        <begin position="715"/>
        <end position="749"/>
    </location>
</feature>
<organism evidence="10 11">
    <name type="scientific">Helicostylum pulchrum</name>
    <dbReference type="NCBI Taxonomy" id="562976"/>
    <lineage>
        <taxon>Eukaryota</taxon>
        <taxon>Fungi</taxon>
        <taxon>Fungi incertae sedis</taxon>
        <taxon>Mucoromycota</taxon>
        <taxon>Mucoromycotina</taxon>
        <taxon>Mucoromycetes</taxon>
        <taxon>Mucorales</taxon>
        <taxon>Mucorineae</taxon>
        <taxon>Mucoraceae</taxon>
        <taxon>Helicostylum</taxon>
    </lineage>
</organism>
<dbReference type="InterPro" id="IPR027640">
    <property type="entry name" value="Kinesin-like_fam"/>
</dbReference>
<evidence type="ECO:0000259" key="9">
    <source>
        <dbReference type="PROSITE" id="PS50067"/>
    </source>
</evidence>
<feature type="domain" description="Kinesin motor" evidence="9">
    <location>
        <begin position="5"/>
        <end position="334"/>
    </location>
</feature>
<dbReference type="Pfam" id="PF25764">
    <property type="entry name" value="KIF21A_4th"/>
    <property type="match status" value="1"/>
</dbReference>
<evidence type="ECO:0000256" key="3">
    <source>
        <dbReference type="ARBA" id="ARBA00022741"/>
    </source>
</evidence>
<evidence type="ECO:0000256" key="6">
    <source>
        <dbReference type="PROSITE-ProRule" id="PRU00283"/>
    </source>
</evidence>
<gene>
    <name evidence="10" type="ORF">HPULCUR_010836</name>
</gene>
<dbReference type="PROSITE" id="PS50067">
    <property type="entry name" value="KINESIN_MOTOR_2"/>
    <property type="match status" value="1"/>
</dbReference>
<evidence type="ECO:0000313" key="11">
    <source>
        <dbReference type="Proteomes" id="UP001476247"/>
    </source>
</evidence>
<keyword evidence="11" id="KW-1185">Reference proteome</keyword>
<keyword evidence="3 6" id="KW-0547">Nucleotide-binding</keyword>
<evidence type="ECO:0000256" key="1">
    <source>
        <dbReference type="ARBA" id="ARBA00004496"/>
    </source>
</evidence>
<name>A0ABP9YEE5_9FUNG</name>
<sequence>MTTTTVRVALRVKKPLDSNNEQVISFVKDEEAQIYLAENKLFTFDFVYPPCSTQQHVYESSILPLLDTFIEGENITVLAYGQAGSGKTYSLGTGLEINVKDQGIIQRFASSLFKRMIEYSSKSLGRISFEISVSYVELVGNEHVKDLLNAPTNQVHPFDTTTSSASSDHPSIREDVQGNIVWTGIKVNSVNDVLSFLKKKSRTDMMNASSSSSFIFSIILEQHVENDDTLVDNDIPTHLVSKFHFVDLASSQSTLADGQKDGLFALGNVLSALADESRRKNQHVPFKDSKLTRLLKDSLGGNSHTLMLACVSPDSLDYTETLNTLNYTNRFRNIQVYEDDQPTTQQRNDNNQVILLKQEIDQLRLSFQNISRELSQVQQERDALVLKLEETHQRPIQTLDYENDLDRLKIHLNETQPTFDSVQPSHHVLKSDSNTIIVSSKVLLDNKKTVSSSSSTKRLNTKKRPVVHRMKSTHSSSLLIKKKHHHQNMDELLELLRQEYLLSEDDSTTSRDKNEKSIDETVLHESRGDNIDTMQHFGHTSSSFSCENKKIMPDTSILDEDELEALSVPSWSDAPKSINGSAKRKSISLDSMWDDTDSSITTSRMMSTTTTHQCFVKPTATSHSKSKDVKRQSRSLLKMLHQIQADLLVKRELVGQLERSEDQYSQMKLNYEERLNELKCHLFEIQHQRDAALKKTGTTIVPVAGKTTVLQLRENKQAQEVRSQYEVKLKRLVTENQELRKKYTQSTQSIQTSRAKAEGIIGRLRADIEGLKMDKKQLNKGIKMETDKSRETITNYQQKIQHLKRRELVALDQKNKLDQVYQAQNQVLKKRTEETAAVNLQVRQLTNVLRRAANEGTFLNEVSLDRLLADAHGPSASPKNNMRRPSSRILGNSSVTSVE</sequence>
<feature type="region of interest" description="Disordered" evidence="8">
    <location>
        <begin position="453"/>
        <end position="476"/>
    </location>
</feature>
<comment type="caution">
    <text evidence="10">The sequence shown here is derived from an EMBL/GenBank/DDBJ whole genome shotgun (WGS) entry which is preliminary data.</text>
</comment>
<feature type="compositionally biased region" description="Polar residues" evidence="8">
    <location>
        <begin position="887"/>
        <end position="899"/>
    </location>
</feature>
<keyword evidence="4 6" id="KW-0067">ATP-binding</keyword>
<proteinExistence type="inferred from homology"/>
<dbReference type="InterPro" id="IPR001752">
    <property type="entry name" value="Kinesin_motor_dom"/>
</dbReference>
<evidence type="ECO:0000256" key="8">
    <source>
        <dbReference type="SAM" id="MobiDB-lite"/>
    </source>
</evidence>
<evidence type="ECO:0000256" key="2">
    <source>
        <dbReference type="ARBA" id="ARBA00022490"/>
    </source>
</evidence>
<comment type="similarity">
    <text evidence="6">Belongs to the TRAFAC class myosin-kinesin ATPase superfamily. Kinesin family.</text>
</comment>
<evidence type="ECO:0000256" key="5">
    <source>
        <dbReference type="ARBA" id="ARBA00023054"/>
    </source>
</evidence>
<dbReference type="InterPro" id="IPR027417">
    <property type="entry name" value="P-loop_NTPase"/>
</dbReference>
<dbReference type="EMBL" id="BAABUJ010000044">
    <property type="protein sequence ID" value="GAA5805321.1"/>
    <property type="molecule type" value="Genomic_DNA"/>
</dbReference>
<evidence type="ECO:0000256" key="7">
    <source>
        <dbReference type="SAM" id="Coils"/>
    </source>
</evidence>
<evidence type="ECO:0000313" key="10">
    <source>
        <dbReference type="EMBL" id="GAA5805321.1"/>
    </source>
</evidence>
<keyword evidence="5 7" id="KW-0175">Coiled coil</keyword>
<dbReference type="PANTHER" id="PTHR47969:SF15">
    <property type="entry name" value="CHROMOSOME-ASSOCIATED KINESIN KIF4A-RELATED"/>
    <property type="match status" value="1"/>
</dbReference>
<dbReference type="SMART" id="SM00129">
    <property type="entry name" value="KISc"/>
    <property type="match status" value="1"/>
</dbReference>
<keyword evidence="6" id="KW-0505">Motor protein</keyword>